<gene>
    <name evidence="2" type="ORF">DM01DRAFT_1396810</name>
</gene>
<dbReference type="InterPro" id="IPR036047">
    <property type="entry name" value="F-box-like_dom_sf"/>
</dbReference>
<dbReference type="SMART" id="SM00256">
    <property type="entry name" value="FBOX"/>
    <property type="match status" value="1"/>
</dbReference>
<proteinExistence type="predicted"/>
<name>A0A1X2G883_9FUNG</name>
<dbReference type="Gene3D" id="1.20.1280.50">
    <property type="match status" value="1"/>
</dbReference>
<dbReference type="SUPFAM" id="SSF81383">
    <property type="entry name" value="F-box domain"/>
    <property type="match status" value="1"/>
</dbReference>
<evidence type="ECO:0000313" key="2">
    <source>
        <dbReference type="EMBL" id="ORX46774.1"/>
    </source>
</evidence>
<dbReference type="AlphaFoldDB" id="A0A1X2G883"/>
<protein>
    <recommendedName>
        <fullName evidence="1">F-box domain-containing protein</fullName>
    </recommendedName>
</protein>
<feature type="domain" description="F-box" evidence="1">
    <location>
        <begin position="1"/>
        <end position="45"/>
    </location>
</feature>
<dbReference type="Proteomes" id="UP000242146">
    <property type="component" value="Unassembled WGS sequence"/>
</dbReference>
<comment type="caution">
    <text evidence="2">The sequence shown here is derived from an EMBL/GenBank/DDBJ whole genome shotgun (WGS) entry which is preliminary data.</text>
</comment>
<dbReference type="InterPro" id="IPR001810">
    <property type="entry name" value="F-box_dom"/>
</dbReference>
<evidence type="ECO:0000259" key="1">
    <source>
        <dbReference type="PROSITE" id="PS50181"/>
    </source>
</evidence>
<accession>A0A1X2G883</accession>
<dbReference type="Pfam" id="PF12937">
    <property type="entry name" value="F-box-like"/>
    <property type="match status" value="1"/>
</dbReference>
<organism evidence="2 3">
    <name type="scientific">Hesseltinella vesiculosa</name>
    <dbReference type="NCBI Taxonomy" id="101127"/>
    <lineage>
        <taxon>Eukaryota</taxon>
        <taxon>Fungi</taxon>
        <taxon>Fungi incertae sedis</taxon>
        <taxon>Mucoromycota</taxon>
        <taxon>Mucoromycotina</taxon>
        <taxon>Mucoromycetes</taxon>
        <taxon>Mucorales</taxon>
        <taxon>Cunninghamellaceae</taxon>
        <taxon>Hesseltinella</taxon>
    </lineage>
</organism>
<sequence length="200" mass="22833">MTQLPPEIWEQILNRLKSPKDLVQVAFTCSFLHELVIIHPVWAEIWETRSAEAFALATAMKLVMAKQHEVGLCERCLRFGTRPDGSFRAVTMTFDPRLRRPPQQLCLPCRVLLAADEDVACWGPFRFSRNLFINRKQCKSLFLIDPKGYVLQTGGNHLLYDSSHCLEHSKVVHGGACGVRAERKRREAQSLAARFGQMRV</sequence>
<dbReference type="PROSITE" id="PS50181">
    <property type="entry name" value="FBOX"/>
    <property type="match status" value="1"/>
</dbReference>
<evidence type="ECO:0000313" key="3">
    <source>
        <dbReference type="Proteomes" id="UP000242146"/>
    </source>
</evidence>
<dbReference type="EMBL" id="MCGT01000036">
    <property type="protein sequence ID" value="ORX46774.1"/>
    <property type="molecule type" value="Genomic_DNA"/>
</dbReference>
<dbReference type="CDD" id="cd09917">
    <property type="entry name" value="F-box_SF"/>
    <property type="match status" value="1"/>
</dbReference>
<reference evidence="2 3" key="1">
    <citation type="submission" date="2016-07" db="EMBL/GenBank/DDBJ databases">
        <title>Pervasive Adenine N6-methylation of Active Genes in Fungi.</title>
        <authorList>
            <consortium name="DOE Joint Genome Institute"/>
            <person name="Mondo S.J."/>
            <person name="Dannebaum R.O."/>
            <person name="Kuo R.C."/>
            <person name="Labutti K."/>
            <person name="Haridas S."/>
            <person name="Kuo A."/>
            <person name="Salamov A."/>
            <person name="Ahrendt S.R."/>
            <person name="Lipzen A."/>
            <person name="Sullivan W."/>
            <person name="Andreopoulos W.B."/>
            <person name="Clum A."/>
            <person name="Lindquist E."/>
            <person name="Daum C."/>
            <person name="Ramamoorthy G.K."/>
            <person name="Gryganskyi A."/>
            <person name="Culley D."/>
            <person name="Magnuson J.K."/>
            <person name="James T.Y."/>
            <person name="O'Malley M.A."/>
            <person name="Stajich J.E."/>
            <person name="Spatafora J.W."/>
            <person name="Visel A."/>
            <person name="Grigoriev I.V."/>
        </authorList>
    </citation>
    <scope>NUCLEOTIDE SEQUENCE [LARGE SCALE GENOMIC DNA]</scope>
    <source>
        <strain evidence="2 3">NRRL 3301</strain>
    </source>
</reference>
<keyword evidence="3" id="KW-1185">Reference proteome</keyword>